<keyword evidence="2" id="KW-1185">Reference proteome</keyword>
<accession>A0ABV9SFI4</accession>
<organism evidence="1 2">
    <name type="scientific">Actinophytocola glycyrrhizae</name>
    <dbReference type="NCBI Taxonomy" id="2044873"/>
    <lineage>
        <taxon>Bacteria</taxon>
        <taxon>Bacillati</taxon>
        <taxon>Actinomycetota</taxon>
        <taxon>Actinomycetes</taxon>
        <taxon>Pseudonocardiales</taxon>
        <taxon>Pseudonocardiaceae</taxon>
    </lineage>
</organism>
<evidence type="ECO:0000313" key="2">
    <source>
        <dbReference type="Proteomes" id="UP001595859"/>
    </source>
</evidence>
<comment type="caution">
    <text evidence="1">The sequence shown here is derived from an EMBL/GenBank/DDBJ whole genome shotgun (WGS) entry which is preliminary data.</text>
</comment>
<evidence type="ECO:0000313" key="1">
    <source>
        <dbReference type="EMBL" id="MFC4859262.1"/>
    </source>
</evidence>
<protein>
    <submittedName>
        <fullName evidence="1">Uncharacterized protein</fullName>
    </submittedName>
</protein>
<reference evidence="2" key="1">
    <citation type="journal article" date="2019" name="Int. J. Syst. Evol. Microbiol.">
        <title>The Global Catalogue of Microorganisms (GCM) 10K type strain sequencing project: providing services to taxonomists for standard genome sequencing and annotation.</title>
        <authorList>
            <consortium name="The Broad Institute Genomics Platform"/>
            <consortium name="The Broad Institute Genome Sequencing Center for Infectious Disease"/>
            <person name="Wu L."/>
            <person name="Ma J."/>
        </authorList>
    </citation>
    <scope>NUCLEOTIDE SEQUENCE [LARGE SCALE GENOMIC DNA]</scope>
    <source>
        <strain evidence="2">ZS-22-S1</strain>
    </source>
</reference>
<proteinExistence type="predicted"/>
<gene>
    <name evidence="1" type="ORF">ACFPCV_37690</name>
</gene>
<dbReference type="Proteomes" id="UP001595859">
    <property type="component" value="Unassembled WGS sequence"/>
</dbReference>
<dbReference type="RefSeq" id="WP_378062214.1">
    <property type="nucleotide sequence ID" value="NZ_JBHSIS010000027.1"/>
</dbReference>
<sequence>MQEITIQLFDFDELSEAAQERAVDAIREQLAGPWWDSGDIDDITAVMTSTLAEKLGTPGWDSYGVADFPGIPDVRVVGWDISRGGSIAVTGILTRDNAPALPWDEGIDRVELAGYRSDTTTVTPHDMVLDCTCTPGHYLLAHDEDCAALSCAPVTDEQRDDLEHAVRDALHDAWSAGGTEHDYKTGEQWAREVAANHQFTEDGAFYQ</sequence>
<name>A0ABV9SFI4_9PSEU</name>
<dbReference type="EMBL" id="JBHSIS010000027">
    <property type="protein sequence ID" value="MFC4859262.1"/>
    <property type="molecule type" value="Genomic_DNA"/>
</dbReference>